<name>A0A2R6WFA8_MARPO</name>
<proteinExistence type="predicted"/>
<dbReference type="Gramene" id="Mp6g06210.1">
    <property type="protein sequence ID" value="Mp6g06210.1.cds"/>
    <property type="gene ID" value="Mp6g06210"/>
</dbReference>
<evidence type="ECO:0000313" key="2">
    <source>
        <dbReference type="Proteomes" id="UP000244005"/>
    </source>
</evidence>
<dbReference type="EMBL" id="KZ772769">
    <property type="protein sequence ID" value="PTQ32537.1"/>
    <property type="molecule type" value="Genomic_DNA"/>
</dbReference>
<reference evidence="2" key="1">
    <citation type="journal article" date="2017" name="Cell">
        <title>Insights into land plant evolution garnered from the Marchantia polymorpha genome.</title>
        <authorList>
            <person name="Bowman J.L."/>
            <person name="Kohchi T."/>
            <person name="Yamato K.T."/>
            <person name="Jenkins J."/>
            <person name="Shu S."/>
            <person name="Ishizaki K."/>
            <person name="Yamaoka S."/>
            <person name="Nishihama R."/>
            <person name="Nakamura Y."/>
            <person name="Berger F."/>
            <person name="Adam C."/>
            <person name="Aki S.S."/>
            <person name="Althoff F."/>
            <person name="Araki T."/>
            <person name="Arteaga-Vazquez M.A."/>
            <person name="Balasubrmanian S."/>
            <person name="Barry K."/>
            <person name="Bauer D."/>
            <person name="Boehm C.R."/>
            <person name="Briginshaw L."/>
            <person name="Caballero-Perez J."/>
            <person name="Catarino B."/>
            <person name="Chen F."/>
            <person name="Chiyoda S."/>
            <person name="Chovatia M."/>
            <person name="Davies K.M."/>
            <person name="Delmans M."/>
            <person name="Demura T."/>
            <person name="Dierschke T."/>
            <person name="Dolan L."/>
            <person name="Dorantes-Acosta A.E."/>
            <person name="Eklund D.M."/>
            <person name="Florent S.N."/>
            <person name="Flores-Sandoval E."/>
            <person name="Fujiyama A."/>
            <person name="Fukuzawa H."/>
            <person name="Galik B."/>
            <person name="Grimanelli D."/>
            <person name="Grimwood J."/>
            <person name="Grossniklaus U."/>
            <person name="Hamada T."/>
            <person name="Haseloff J."/>
            <person name="Hetherington A.J."/>
            <person name="Higo A."/>
            <person name="Hirakawa Y."/>
            <person name="Hundley H.N."/>
            <person name="Ikeda Y."/>
            <person name="Inoue K."/>
            <person name="Inoue S.I."/>
            <person name="Ishida S."/>
            <person name="Jia Q."/>
            <person name="Kakita M."/>
            <person name="Kanazawa T."/>
            <person name="Kawai Y."/>
            <person name="Kawashima T."/>
            <person name="Kennedy M."/>
            <person name="Kinose K."/>
            <person name="Kinoshita T."/>
            <person name="Kohara Y."/>
            <person name="Koide E."/>
            <person name="Komatsu K."/>
            <person name="Kopischke S."/>
            <person name="Kubo M."/>
            <person name="Kyozuka J."/>
            <person name="Lagercrantz U."/>
            <person name="Lin S.S."/>
            <person name="Lindquist E."/>
            <person name="Lipzen A.M."/>
            <person name="Lu C.W."/>
            <person name="De Luna E."/>
            <person name="Martienssen R.A."/>
            <person name="Minamino N."/>
            <person name="Mizutani M."/>
            <person name="Mizutani M."/>
            <person name="Mochizuki N."/>
            <person name="Monte I."/>
            <person name="Mosher R."/>
            <person name="Nagasaki H."/>
            <person name="Nakagami H."/>
            <person name="Naramoto S."/>
            <person name="Nishitani K."/>
            <person name="Ohtani M."/>
            <person name="Okamoto T."/>
            <person name="Okumura M."/>
            <person name="Phillips J."/>
            <person name="Pollak B."/>
            <person name="Reinders A."/>
            <person name="Rovekamp M."/>
            <person name="Sano R."/>
            <person name="Sawa S."/>
            <person name="Schmid M.W."/>
            <person name="Shirakawa M."/>
            <person name="Solano R."/>
            <person name="Spunde A."/>
            <person name="Suetsugu N."/>
            <person name="Sugano S."/>
            <person name="Sugiyama A."/>
            <person name="Sun R."/>
            <person name="Suzuki Y."/>
            <person name="Takenaka M."/>
            <person name="Takezawa D."/>
            <person name="Tomogane H."/>
            <person name="Tsuzuki M."/>
            <person name="Ueda T."/>
            <person name="Umeda M."/>
            <person name="Ward J.M."/>
            <person name="Watanabe Y."/>
            <person name="Yazaki K."/>
            <person name="Yokoyama R."/>
            <person name="Yoshitake Y."/>
            <person name="Yotsui I."/>
            <person name="Zachgo S."/>
            <person name="Schmutz J."/>
        </authorList>
    </citation>
    <scope>NUCLEOTIDE SEQUENCE [LARGE SCALE GENOMIC DNA]</scope>
    <source>
        <strain evidence="2">Tak-1</strain>
    </source>
</reference>
<gene>
    <name evidence="1" type="ORF">MARPO_0097s0023</name>
</gene>
<dbReference type="AlphaFoldDB" id="A0A2R6WFA8"/>
<evidence type="ECO:0000313" key="1">
    <source>
        <dbReference type="EMBL" id="PTQ32537.1"/>
    </source>
</evidence>
<accession>A0A2R6WFA8</accession>
<protein>
    <submittedName>
        <fullName evidence="1">Uncharacterized protein</fullName>
    </submittedName>
</protein>
<keyword evidence="2" id="KW-1185">Reference proteome</keyword>
<organism evidence="1 2">
    <name type="scientific">Marchantia polymorpha</name>
    <name type="common">Common liverwort</name>
    <name type="synonym">Marchantia aquatica</name>
    <dbReference type="NCBI Taxonomy" id="3197"/>
    <lineage>
        <taxon>Eukaryota</taxon>
        <taxon>Viridiplantae</taxon>
        <taxon>Streptophyta</taxon>
        <taxon>Embryophyta</taxon>
        <taxon>Marchantiophyta</taxon>
        <taxon>Marchantiopsida</taxon>
        <taxon>Marchantiidae</taxon>
        <taxon>Marchantiales</taxon>
        <taxon>Marchantiaceae</taxon>
        <taxon>Marchantia</taxon>
    </lineage>
</organism>
<sequence>MYPHPQRMPRQSPHSVRSTIQTFVGNLEIEKTVNSVNPKPY</sequence>
<dbReference type="Proteomes" id="UP000244005">
    <property type="component" value="Unassembled WGS sequence"/>
</dbReference>